<gene>
    <name evidence="1" type="ORF">BFC18_19955</name>
</gene>
<evidence type="ECO:0008006" key="3">
    <source>
        <dbReference type="Google" id="ProtNLM"/>
    </source>
</evidence>
<dbReference type="RefSeq" id="WP_070127143.1">
    <property type="nucleotide sequence ID" value="NZ_MDHN01000041.1"/>
</dbReference>
<evidence type="ECO:0000313" key="2">
    <source>
        <dbReference type="Proteomes" id="UP000175691"/>
    </source>
</evidence>
<dbReference type="STRING" id="1656094.BFC18_19955"/>
<protein>
    <recommendedName>
        <fullName evidence="3">KfrA N-terminal DNA-binding domain-containing protein</fullName>
    </recommendedName>
</protein>
<comment type="caution">
    <text evidence="1">The sequence shown here is derived from an EMBL/GenBank/DDBJ whole genome shotgun (WGS) entry which is preliminary data.</text>
</comment>
<name>A0A1E7Z662_9ALTE</name>
<dbReference type="EMBL" id="MDHN01000041">
    <property type="protein sequence ID" value="OFC69016.1"/>
    <property type="molecule type" value="Genomic_DNA"/>
</dbReference>
<proteinExistence type="predicted"/>
<dbReference type="Proteomes" id="UP000175691">
    <property type="component" value="Unassembled WGS sequence"/>
</dbReference>
<keyword evidence="2" id="KW-1185">Reference proteome</keyword>
<sequence>MSTADQSQQLILLCHQMQKSGLQPSVGLLRSKAPFKVSVTDAINAIRLFNASSQQTEQPAEPNADDRVIKLEKRVAELEAAMVILEQRLANLDV</sequence>
<reference evidence="1 2" key="1">
    <citation type="submission" date="2016-08" db="EMBL/GenBank/DDBJ databases">
        <authorList>
            <person name="Seilhamer J.J."/>
        </authorList>
    </citation>
    <scope>NUCLEOTIDE SEQUENCE [LARGE SCALE GENOMIC DNA]</scope>
    <source>
        <strain evidence="1 2">KCTC 42603</strain>
    </source>
</reference>
<dbReference type="OrthoDB" id="6322475at2"/>
<organism evidence="1 2">
    <name type="scientific">Alteromonas confluentis</name>
    <dbReference type="NCBI Taxonomy" id="1656094"/>
    <lineage>
        <taxon>Bacteria</taxon>
        <taxon>Pseudomonadati</taxon>
        <taxon>Pseudomonadota</taxon>
        <taxon>Gammaproteobacteria</taxon>
        <taxon>Alteromonadales</taxon>
        <taxon>Alteromonadaceae</taxon>
        <taxon>Alteromonas/Salinimonas group</taxon>
        <taxon>Alteromonas</taxon>
    </lineage>
</organism>
<evidence type="ECO:0000313" key="1">
    <source>
        <dbReference type="EMBL" id="OFC69016.1"/>
    </source>
</evidence>
<dbReference type="AlphaFoldDB" id="A0A1E7Z662"/>
<accession>A0A1E7Z662</accession>